<keyword evidence="2 5" id="KW-0378">Hydrolase</keyword>
<dbReference type="OrthoDB" id="4215304at2759"/>
<dbReference type="EMBL" id="KN880545">
    <property type="protein sequence ID" value="KIY66736.1"/>
    <property type="molecule type" value="Genomic_DNA"/>
</dbReference>
<dbReference type="InterPro" id="IPR050226">
    <property type="entry name" value="NagZ_Beta-hexosaminidase"/>
</dbReference>
<dbReference type="InterPro" id="IPR036962">
    <property type="entry name" value="Glyco_hydro_3_N_sf"/>
</dbReference>
<dbReference type="GO" id="GO:0009254">
    <property type="term" value="P:peptidoglycan turnover"/>
    <property type="evidence" value="ECO:0007669"/>
    <property type="project" value="TreeGrafter"/>
</dbReference>
<comment type="similarity">
    <text evidence="1">Belongs to the glycosyl hydrolase 3 family.</text>
</comment>
<dbReference type="STRING" id="1314674.A0A0D7BB54"/>
<protein>
    <submittedName>
        <fullName evidence="5">Glycoside hydrolase family 3 protein</fullName>
    </submittedName>
</protein>
<dbReference type="AlphaFoldDB" id="A0A0D7BB54"/>
<dbReference type="PRINTS" id="PR00133">
    <property type="entry name" value="GLHYDRLASE3"/>
</dbReference>
<sequence>MVSDTLRRQVGQHFVLGFDGLEVTADIRMLIQQHHLGSVILMKRNVQDATQVRKLIFDLQILAKEAGHEQPLLIGTDQENGLVSAFSKADALSQFPGAMALGATGDPELAERVYAASAAQLRLLGVHWAYGPVADVNLDARNPVIGVRSFGDDPKNVGAFVAAAGRGMSASRIASCAKHFPGHGDTHVDSHFALPVISKSREEMEKAELLPFRNYCDVGELTTVMTGHMALPALTGSAEEPASLSKKITTDLLRGELGFEGVVVTDCLEMDAIANSCGIPSGSVRALEAGADINMICHTLAQQVESIEFVCSAVESGKLSLERSAQRIRALKASLLGSWNDILAEHNASNWNAKWEKANVDGERVAAEGYAKSVALVQEAGPGIKFPIDVGSTILYTPQPESLNRAVDDAEGVQRGKNGTVRNTATASFLSLYNALSQRAPTEHVVYWKNETEQASLAGKAIKNLVFVLRNANTSVWQLEVLNKVSKEAEASGVNVVLLSCCTPYDLMDATEPITSYPCLATFEFTPPAFEAAVSVMFGDILPRGRVPVALK</sequence>
<dbReference type="GO" id="GO:0005975">
    <property type="term" value="P:carbohydrate metabolic process"/>
    <property type="evidence" value="ECO:0007669"/>
    <property type="project" value="InterPro"/>
</dbReference>
<evidence type="ECO:0000256" key="3">
    <source>
        <dbReference type="ARBA" id="ARBA00023295"/>
    </source>
</evidence>
<dbReference type="Gene3D" id="3.40.50.1700">
    <property type="entry name" value="Glycoside hydrolase family 3 C-terminal domain"/>
    <property type="match status" value="1"/>
</dbReference>
<evidence type="ECO:0000259" key="4">
    <source>
        <dbReference type="Pfam" id="PF00933"/>
    </source>
</evidence>
<dbReference type="Proteomes" id="UP000054007">
    <property type="component" value="Unassembled WGS sequence"/>
</dbReference>
<proteinExistence type="inferred from homology"/>
<dbReference type="InterPro" id="IPR017853">
    <property type="entry name" value="GH"/>
</dbReference>
<reference evidence="5 6" key="1">
    <citation type="journal article" date="2015" name="Fungal Genet. Biol.">
        <title>Evolution of novel wood decay mechanisms in Agaricales revealed by the genome sequences of Fistulina hepatica and Cylindrobasidium torrendii.</title>
        <authorList>
            <person name="Floudas D."/>
            <person name="Held B.W."/>
            <person name="Riley R."/>
            <person name="Nagy L.G."/>
            <person name="Koehler G."/>
            <person name="Ransdell A.S."/>
            <person name="Younus H."/>
            <person name="Chow J."/>
            <person name="Chiniquy J."/>
            <person name="Lipzen A."/>
            <person name="Tritt A."/>
            <person name="Sun H."/>
            <person name="Haridas S."/>
            <person name="LaButti K."/>
            <person name="Ohm R.A."/>
            <person name="Kues U."/>
            <person name="Blanchette R.A."/>
            <person name="Grigoriev I.V."/>
            <person name="Minto R.E."/>
            <person name="Hibbett D.S."/>
        </authorList>
    </citation>
    <scope>NUCLEOTIDE SEQUENCE [LARGE SCALE GENOMIC DNA]</scope>
    <source>
        <strain evidence="5 6">FP15055 ss-10</strain>
    </source>
</reference>
<dbReference type="Gene3D" id="3.20.20.300">
    <property type="entry name" value="Glycoside hydrolase, family 3, N-terminal domain"/>
    <property type="match status" value="1"/>
</dbReference>
<dbReference type="PANTHER" id="PTHR30480:SF16">
    <property type="entry name" value="GLYCOSIDE HYDROLASE FAMILY 3 DOMAIN PROTEIN"/>
    <property type="match status" value="1"/>
</dbReference>
<dbReference type="PANTHER" id="PTHR30480">
    <property type="entry name" value="BETA-HEXOSAMINIDASE-RELATED"/>
    <property type="match status" value="1"/>
</dbReference>
<keyword evidence="3" id="KW-0326">Glycosidase</keyword>
<feature type="domain" description="Glycoside hydrolase family 3 N-terminal" evidence="4">
    <location>
        <begin position="7"/>
        <end position="328"/>
    </location>
</feature>
<dbReference type="GO" id="GO:0004553">
    <property type="term" value="F:hydrolase activity, hydrolyzing O-glycosyl compounds"/>
    <property type="evidence" value="ECO:0007669"/>
    <property type="project" value="InterPro"/>
</dbReference>
<name>A0A0D7BB54_9AGAR</name>
<evidence type="ECO:0000313" key="6">
    <source>
        <dbReference type="Proteomes" id="UP000054007"/>
    </source>
</evidence>
<evidence type="ECO:0000313" key="5">
    <source>
        <dbReference type="EMBL" id="KIY66736.1"/>
    </source>
</evidence>
<gene>
    <name evidence="5" type="ORF">CYLTODRAFT_437314</name>
</gene>
<dbReference type="Pfam" id="PF00933">
    <property type="entry name" value="Glyco_hydro_3"/>
    <property type="match status" value="1"/>
</dbReference>
<evidence type="ECO:0000256" key="2">
    <source>
        <dbReference type="ARBA" id="ARBA00022801"/>
    </source>
</evidence>
<keyword evidence="6" id="KW-1185">Reference proteome</keyword>
<dbReference type="InterPro" id="IPR001764">
    <property type="entry name" value="Glyco_hydro_3_N"/>
</dbReference>
<organism evidence="5 6">
    <name type="scientific">Cylindrobasidium torrendii FP15055 ss-10</name>
    <dbReference type="NCBI Taxonomy" id="1314674"/>
    <lineage>
        <taxon>Eukaryota</taxon>
        <taxon>Fungi</taxon>
        <taxon>Dikarya</taxon>
        <taxon>Basidiomycota</taxon>
        <taxon>Agaricomycotina</taxon>
        <taxon>Agaricomycetes</taxon>
        <taxon>Agaricomycetidae</taxon>
        <taxon>Agaricales</taxon>
        <taxon>Marasmiineae</taxon>
        <taxon>Physalacriaceae</taxon>
        <taxon>Cylindrobasidium</taxon>
    </lineage>
</organism>
<dbReference type="InterPro" id="IPR036881">
    <property type="entry name" value="Glyco_hydro_3_C_sf"/>
</dbReference>
<accession>A0A0D7BB54</accession>
<evidence type="ECO:0000256" key="1">
    <source>
        <dbReference type="ARBA" id="ARBA00005336"/>
    </source>
</evidence>
<dbReference type="SUPFAM" id="SSF51445">
    <property type="entry name" value="(Trans)glycosidases"/>
    <property type="match status" value="1"/>
</dbReference>